<gene>
    <name evidence="2" type="ORF">D2T29_00515</name>
    <name evidence="1" type="ORF">D2T31_00585</name>
</gene>
<evidence type="ECO:0000313" key="2">
    <source>
        <dbReference type="EMBL" id="RWR34994.1"/>
    </source>
</evidence>
<comment type="caution">
    <text evidence="1">The sequence shown here is derived from an EMBL/GenBank/DDBJ whole genome shotgun (WGS) entry which is preliminary data.</text>
</comment>
<dbReference type="EMBL" id="SAUY01000001">
    <property type="protein sequence ID" value="RWR34994.1"/>
    <property type="molecule type" value="Genomic_DNA"/>
</dbReference>
<dbReference type="EMBL" id="SAUX01000001">
    <property type="protein sequence ID" value="RWR32514.1"/>
    <property type="molecule type" value="Genomic_DNA"/>
</dbReference>
<accession>A0A443KIF4</accession>
<dbReference type="RefSeq" id="WP_128230911.1">
    <property type="nucleotide sequence ID" value="NZ_SAUX01000001.1"/>
</dbReference>
<evidence type="ECO:0000313" key="1">
    <source>
        <dbReference type="EMBL" id="RWR32514.1"/>
    </source>
</evidence>
<protein>
    <submittedName>
        <fullName evidence="1">Uncharacterized protein</fullName>
    </submittedName>
</protein>
<dbReference type="AlphaFoldDB" id="A0A443KIF4"/>
<dbReference type="OrthoDB" id="7868346at2"/>
<reference evidence="3 4" key="2">
    <citation type="submission" date="2019-01" db="EMBL/GenBank/DDBJ databases">
        <authorList>
            <person name="Li Y."/>
        </authorList>
    </citation>
    <scope>NUCLEOTIDE SEQUENCE [LARGE SCALE GENOMIC DNA]</scope>
    <source>
        <strain evidence="2 3">07D10-4-3</strain>
        <strain evidence="1 4">D19-10-3-21</strain>
    </source>
</reference>
<organism evidence="1 4">
    <name type="scientific">Paenirhodobacter populi</name>
    <dbReference type="NCBI Taxonomy" id="2306993"/>
    <lineage>
        <taxon>Bacteria</taxon>
        <taxon>Pseudomonadati</taxon>
        <taxon>Pseudomonadota</taxon>
        <taxon>Alphaproteobacteria</taxon>
        <taxon>Rhodobacterales</taxon>
        <taxon>Rhodobacter group</taxon>
        <taxon>Paenirhodobacter</taxon>
    </lineage>
</organism>
<proteinExistence type="predicted"/>
<evidence type="ECO:0000313" key="3">
    <source>
        <dbReference type="Proteomes" id="UP000284451"/>
    </source>
</evidence>
<dbReference type="Proteomes" id="UP000284451">
    <property type="component" value="Unassembled WGS sequence"/>
</dbReference>
<accession>A0A443KPV5</accession>
<name>A0A443KIF4_9RHOB</name>
<dbReference type="Proteomes" id="UP000285295">
    <property type="component" value="Unassembled WGS sequence"/>
</dbReference>
<reference evidence="3 4" key="1">
    <citation type="submission" date="2019-01" db="EMBL/GenBank/DDBJ databases">
        <title>Sinorhodobacter populi sp. nov. isolated from the symptomatic bark tissue of Populus euramericana canker.</title>
        <authorList>
            <person name="Xu G."/>
        </authorList>
    </citation>
    <scope>NUCLEOTIDE SEQUENCE [LARGE SCALE GENOMIC DNA]</scope>
    <source>
        <strain evidence="2 3">07D10-4-3</strain>
        <strain evidence="1 4">D19-10-3-21</strain>
    </source>
</reference>
<evidence type="ECO:0000313" key="4">
    <source>
        <dbReference type="Proteomes" id="UP000285295"/>
    </source>
</evidence>
<sequence length="102" mass="11308">MLASTFERLATLFASPKAASPVARRWRMAAKDQPALKDDVLSLGGVMTSQAYERIDGVPQLSPIDPYRLAYEAGRRDFALQLAALMDVSLFDLKSLMEDDDE</sequence>